<keyword evidence="4" id="KW-0328">Glycosyltransferase</keyword>
<dbReference type="InterPro" id="IPR002213">
    <property type="entry name" value="UDP_glucos_trans"/>
</dbReference>
<comment type="similarity">
    <text evidence="2">Belongs to the UDP-glycosyltransferase family.</text>
</comment>
<feature type="transmembrane region" description="Helical" evidence="11">
    <location>
        <begin position="339"/>
        <end position="361"/>
    </location>
</feature>
<gene>
    <name evidence="12" type="ORF">OESDEN_03550</name>
</gene>
<protein>
    <recommendedName>
        <fullName evidence="3">glucuronosyltransferase</fullName>
        <ecNumber evidence="3">2.4.1.17</ecNumber>
    </recommendedName>
</protein>
<dbReference type="PANTHER" id="PTHR48043:SF23">
    <property type="entry name" value="UDP-GLUCURONOSYLTRANSFERASE"/>
    <property type="match status" value="1"/>
</dbReference>
<evidence type="ECO:0000256" key="6">
    <source>
        <dbReference type="ARBA" id="ARBA00022692"/>
    </source>
</evidence>
<evidence type="ECO:0000256" key="9">
    <source>
        <dbReference type="ARBA" id="ARBA00023136"/>
    </source>
</evidence>
<dbReference type="Gene3D" id="3.40.50.2000">
    <property type="entry name" value="Glycogen Phosphorylase B"/>
    <property type="match status" value="1"/>
</dbReference>
<dbReference type="AlphaFoldDB" id="A0A0B1TGV7"/>
<dbReference type="OrthoDB" id="5835829at2759"/>
<keyword evidence="8 11" id="KW-1133">Transmembrane helix</keyword>
<dbReference type="Pfam" id="PF00201">
    <property type="entry name" value="UDPGT"/>
    <property type="match status" value="1"/>
</dbReference>
<evidence type="ECO:0000256" key="10">
    <source>
        <dbReference type="ARBA" id="ARBA00047475"/>
    </source>
</evidence>
<organism evidence="12 13">
    <name type="scientific">Oesophagostomum dentatum</name>
    <name type="common">Nodular worm</name>
    <dbReference type="NCBI Taxonomy" id="61180"/>
    <lineage>
        <taxon>Eukaryota</taxon>
        <taxon>Metazoa</taxon>
        <taxon>Ecdysozoa</taxon>
        <taxon>Nematoda</taxon>
        <taxon>Chromadorea</taxon>
        <taxon>Rhabditida</taxon>
        <taxon>Rhabditina</taxon>
        <taxon>Rhabditomorpha</taxon>
        <taxon>Strongyloidea</taxon>
        <taxon>Strongylidae</taxon>
        <taxon>Oesophagostomum</taxon>
    </lineage>
</organism>
<name>A0A0B1TGV7_OESDE</name>
<evidence type="ECO:0000256" key="5">
    <source>
        <dbReference type="ARBA" id="ARBA00022679"/>
    </source>
</evidence>
<dbReference type="InterPro" id="IPR050271">
    <property type="entry name" value="UDP-glycosyltransferase"/>
</dbReference>
<keyword evidence="6 11" id="KW-0812">Transmembrane</keyword>
<keyword evidence="7" id="KW-0732">Signal</keyword>
<proteinExistence type="inferred from homology"/>
<evidence type="ECO:0000313" key="13">
    <source>
        <dbReference type="Proteomes" id="UP000053660"/>
    </source>
</evidence>
<dbReference type="Proteomes" id="UP000053660">
    <property type="component" value="Unassembled WGS sequence"/>
</dbReference>
<evidence type="ECO:0000256" key="2">
    <source>
        <dbReference type="ARBA" id="ARBA00009995"/>
    </source>
</evidence>
<accession>A0A0B1TGV7</accession>
<dbReference type="EC" id="2.4.1.17" evidence="3"/>
<evidence type="ECO:0000256" key="8">
    <source>
        <dbReference type="ARBA" id="ARBA00022989"/>
    </source>
</evidence>
<dbReference type="SUPFAM" id="SSF53756">
    <property type="entry name" value="UDP-Glycosyltransferase/glycogen phosphorylase"/>
    <property type="match status" value="1"/>
</dbReference>
<comment type="subcellular location">
    <subcellularLocation>
        <location evidence="1">Membrane</location>
        <topology evidence="1">Single-pass membrane protein</topology>
    </subcellularLocation>
</comment>
<evidence type="ECO:0000256" key="3">
    <source>
        <dbReference type="ARBA" id="ARBA00012544"/>
    </source>
</evidence>
<keyword evidence="9 11" id="KW-0472">Membrane</keyword>
<evidence type="ECO:0000256" key="7">
    <source>
        <dbReference type="ARBA" id="ARBA00022729"/>
    </source>
</evidence>
<comment type="catalytic activity">
    <reaction evidence="10">
        <text>glucuronate acceptor + UDP-alpha-D-glucuronate = acceptor beta-D-glucuronoside + UDP + H(+)</text>
        <dbReference type="Rhea" id="RHEA:21032"/>
        <dbReference type="ChEBI" id="CHEBI:15378"/>
        <dbReference type="ChEBI" id="CHEBI:58052"/>
        <dbReference type="ChEBI" id="CHEBI:58223"/>
        <dbReference type="ChEBI" id="CHEBI:132367"/>
        <dbReference type="ChEBI" id="CHEBI:132368"/>
        <dbReference type="EC" id="2.4.1.17"/>
    </reaction>
</comment>
<reference evidence="12 13" key="1">
    <citation type="submission" date="2014-03" db="EMBL/GenBank/DDBJ databases">
        <title>Draft genome of the hookworm Oesophagostomum dentatum.</title>
        <authorList>
            <person name="Mitreva M."/>
        </authorList>
    </citation>
    <scope>NUCLEOTIDE SEQUENCE [LARGE SCALE GENOMIC DNA]</scope>
    <source>
        <strain evidence="12 13">OD-Hann</strain>
    </source>
</reference>
<evidence type="ECO:0000256" key="11">
    <source>
        <dbReference type="SAM" id="Phobius"/>
    </source>
</evidence>
<keyword evidence="5 12" id="KW-0808">Transferase</keyword>
<dbReference type="GO" id="GO:0015020">
    <property type="term" value="F:glucuronosyltransferase activity"/>
    <property type="evidence" value="ECO:0007669"/>
    <property type="project" value="UniProtKB-EC"/>
</dbReference>
<sequence length="380" mass="42978">MSSILKLSIPDCVKLCTQSYLVHPVRSGRKEQTIYYFAGVMSTSGDRMNFIDRLKNTVDTMFGRLFFINTYTKELDVFREIYGSEFKDWEELVTEASYMLTNANPYLDFPRPTIHKTVQIGGITVPIDPKKNVLPAEWDAIMNERSTNVLVSFGSVAKAIYMPENYRNTLLEVFESMPNTTFLMKYEEEGSQLAAHLPNVHLSKWFPQNALLADPRLTVFVTHGGLGSTTELAHQGKPAILVEMQIPLFAEQSRNAVMLAKHGGGIVLRKTDLGNPDKLRDSVTRIFNDASYKENAERLSQMLLNQPISAKQLLVQHSEFAARFGRQPNLDPHGRNLSFIQYHLIDVMLAVAAVFVAVVYFSVKLLTRCFRVAVIKSKTD</sequence>
<dbReference type="CDD" id="cd03784">
    <property type="entry name" value="GT1_Gtf-like"/>
    <property type="match status" value="1"/>
</dbReference>
<evidence type="ECO:0000256" key="1">
    <source>
        <dbReference type="ARBA" id="ARBA00004167"/>
    </source>
</evidence>
<dbReference type="GO" id="GO:0016020">
    <property type="term" value="C:membrane"/>
    <property type="evidence" value="ECO:0007669"/>
    <property type="project" value="UniProtKB-SubCell"/>
</dbReference>
<evidence type="ECO:0000313" key="12">
    <source>
        <dbReference type="EMBL" id="KHJ96494.1"/>
    </source>
</evidence>
<dbReference type="PANTHER" id="PTHR48043">
    <property type="entry name" value="EG:EG0003.4 PROTEIN-RELATED"/>
    <property type="match status" value="1"/>
</dbReference>
<keyword evidence="13" id="KW-1185">Reference proteome</keyword>
<evidence type="ECO:0000256" key="4">
    <source>
        <dbReference type="ARBA" id="ARBA00022676"/>
    </source>
</evidence>
<dbReference type="EMBL" id="KN549652">
    <property type="protein sequence ID" value="KHJ96494.1"/>
    <property type="molecule type" value="Genomic_DNA"/>
</dbReference>
<dbReference type="FunFam" id="3.40.50.2000:FF:000038">
    <property type="entry name" value="UDP-GlucuronosylTransferase"/>
    <property type="match status" value="1"/>
</dbReference>